<evidence type="ECO:0000313" key="1">
    <source>
        <dbReference type="EMBL" id="AFQ48283.1"/>
    </source>
</evidence>
<sequence>MSAPKKKNAETAVAVEALIERFRIRAAPSWPYVKSARPLSEIIAESGRLIPPLQIPMPDRLYKYMKRRYADTLVTSGGVRIGTLHGFRNIEAFGPGIGDADEGKKTVHVKINDGPIVAGSEHADALKAMRLIDLGPSDNSTGTIGSVNIQVHIDHTDAYVWCCSSQRSEDAMAGIGGSDACVEIFNVPKFYAALTEAMSGHGQFVVMGPMSVQYGELVEPWNGANYGRHPVFMKGHAFAQQREVRIAWIPLPDATGPLGAIVLGASDAGKFCRIIEM</sequence>
<accession>A0A9W3K003</accession>
<name>A0A9W3K003_BURCE</name>
<dbReference type="RefSeq" id="WP_014897150.1">
    <property type="nucleotide sequence ID" value="NC_018513.1"/>
</dbReference>
<reference evidence="1 2" key="1">
    <citation type="journal article" date="2012" name="J. Bacteriol.">
        <title>Complete Genome Sequence of Burkholderia sp. Strain GG4, a Betaproteobacterium That Reduces 3-Oxo-N-Acylhomoserine Lactones and Produces Different N-Acylhomoserine Lactones.</title>
        <authorList>
            <person name="Hong K.W."/>
            <person name="Koh C.L."/>
            <person name="Sam C.K."/>
            <person name="Yin W.F."/>
            <person name="Chan K.G."/>
        </authorList>
    </citation>
    <scope>NUCLEOTIDE SEQUENCE [LARGE SCALE GENOMIC DNA]</scope>
    <source>
        <strain evidence="1 2">GG4</strain>
    </source>
</reference>
<dbReference type="EMBL" id="CP003774">
    <property type="protein sequence ID" value="AFQ48283.1"/>
    <property type="molecule type" value="Genomic_DNA"/>
</dbReference>
<proteinExistence type="predicted"/>
<dbReference type="KEGG" id="bct:GEM_1859"/>
<evidence type="ECO:0000313" key="2">
    <source>
        <dbReference type="Proteomes" id="UP000032866"/>
    </source>
</evidence>
<protein>
    <submittedName>
        <fullName evidence="1">Uncharacterized protein</fullName>
    </submittedName>
</protein>
<organism evidence="1 2">
    <name type="scientific">Burkholderia cepacia GG4</name>
    <dbReference type="NCBI Taxonomy" id="1009846"/>
    <lineage>
        <taxon>Bacteria</taxon>
        <taxon>Pseudomonadati</taxon>
        <taxon>Pseudomonadota</taxon>
        <taxon>Betaproteobacteria</taxon>
        <taxon>Burkholderiales</taxon>
        <taxon>Burkholderiaceae</taxon>
        <taxon>Burkholderia</taxon>
        <taxon>Burkholderia cepacia complex</taxon>
    </lineage>
</organism>
<gene>
    <name evidence="1" type="ORF">GEM_1859</name>
</gene>
<dbReference type="AlphaFoldDB" id="A0A9W3K003"/>
<dbReference type="Proteomes" id="UP000032866">
    <property type="component" value="Chromosome 1"/>
</dbReference>